<keyword evidence="1" id="KW-0732">Signal</keyword>
<dbReference type="InterPro" id="IPR021782">
    <property type="entry name" value="DUF3347"/>
</dbReference>
<name>A0AAE3P0S1_9BACT</name>
<accession>A0AAE3P0S1</accession>
<dbReference type="AlphaFoldDB" id="A0AAE3P0S1"/>
<evidence type="ECO:0000313" key="4">
    <source>
        <dbReference type="Proteomes" id="UP001221302"/>
    </source>
</evidence>
<evidence type="ECO:0000256" key="1">
    <source>
        <dbReference type="SAM" id="SignalP"/>
    </source>
</evidence>
<evidence type="ECO:0000313" key="3">
    <source>
        <dbReference type="EMBL" id="MDF1612282.1"/>
    </source>
</evidence>
<feature type="signal peptide" evidence="1">
    <location>
        <begin position="1"/>
        <end position="21"/>
    </location>
</feature>
<dbReference type="Pfam" id="PF11827">
    <property type="entry name" value="DUF3347"/>
    <property type="match status" value="1"/>
</dbReference>
<gene>
    <name evidence="3" type="ORF">P0M35_08980</name>
</gene>
<dbReference type="Proteomes" id="UP001221302">
    <property type="component" value="Unassembled WGS sequence"/>
</dbReference>
<feature type="chain" id="PRO_5041921283" evidence="1">
    <location>
        <begin position="22"/>
        <end position="168"/>
    </location>
</feature>
<protein>
    <submittedName>
        <fullName evidence="3">DUF3347 domain-containing protein</fullName>
    </submittedName>
</protein>
<proteinExistence type="predicted"/>
<evidence type="ECO:0000259" key="2">
    <source>
        <dbReference type="Pfam" id="PF11827"/>
    </source>
</evidence>
<organism evidence="3 4">
    <name type="scientific">Stygiobacter electus</name>
    <dbReference type="NCBI Taxonomy" id="3032292"/>
    <lineage>
        <taxon>Bacteria</taxon>
        <taxon>Pseudomonadati</taxon>
        <taxon>Ignavibacteriota</taxon>
        <taxon>Ignavibacteria</taxon>
        <taxon>Ignavibacteriales</taxon>
        <taxon>Melioribacteraceae</taxon>
        <taxon>Stygiobacter</taxon>
    </lineage>
</organism>
<comment type="caution">
    <text evidence="3">The sequence shown here is derived from an EMBL/GenBank/DDBJ whole genome shotgun (WGS) entry which is preliminary data.</text>
</comment>
<dbReference type="EMBL" id="JARGDL010000011">
    <property type="protein sequence ID" value="MDF1612282.1"/>
    <property type="molecule type" value="Genomic_DNA"/>
</dbReference>
<feature type="domain" description="DUF3347" evidence="2">
    <location>
        <begin position="32"/>
        <end position="122"/>
    </location>
</feature>
<dbReference type="RefSeq" id="WP_321536053.1">
    <property type="nucleotide sequence ID" value="NZ_JARGDL010000011.1"/>
</dbReference>
<keyword evidence="4" id="KW-1185">Reference proteome</keyword>
<reference evidence="3" key="1">
    <citation type="submission" date="2023-03" db="EMBL/GenBank/DDBJ databases">
        <title>Stygiobacter electus gen. nov., sp. nov., facultatively anaerobic thermotolerant bacterium of the class Ignavibacteria from a well of Yessentuki mineral water deposit.</title>
        <authorList>
            <person name="Podosokorskaya O.A."/>
            <person name="Elcheninov A.G."/>
            <person name="Petrova N.F."/>
            <person name="Zavarzina D.G."/>
            <person name="Kublanov I.V."/>
            <person name="Merkel A.Y."/>
        </authorList>
    </citation>
    <scope>NUCLEOTIDE SEQUENCE</scope>
    <source>
        <strain evidence="3">09-Me</strain>
    </source>
</reference>
<sequence length="168" mass="19134">MKTIIFIIFLSAIGYVQSAFSQDTSKQALQMVITDYLNLKNALTKDNGDTVLTAANSLSAEFINVPLEIFSTDQKKIWLQYYDVLTKKASSIGSTNDISKQREQFKDLSSNFYDMLKEMEVNTIDLFYQYCPMADAYWISEKSKIANPYYGKKMLTCGSTKETLKANK</sequence>